<dbReference type="RefSeq" id="WP_046210038.1">
    <property type="nucleotide sequence ID" value="NZ_BSKQ01000001.1"/>
</dbReference>
<keyword evidence="4 7" id="KW-0560">Oxidoreductase</keyword>
<feature type="domain" description="FAD-binding" evidence="6">
    <location>
        <begin position="7"/>
        <end position="341"/>
    </location>
</feature>
<evidence type="ECO:0000313" key="8">
    <source>
        <dbReference type="Proteomes" id="UP000043764"/>
    </source>
</evidence>
<keyword evidence="5" id="KW-0503">Monooxygenase</keyword>
<dbReference type="Proteomes" id="UP000043764">
    <property type="component" value="Unassembled WGS sequence"/>
</dbReference>
<keyword evidence="2" id="KW-0285">Flavoprotein</keyword>
<dbReference type="STRING" id="481446.NIT7645_00871"/>
<dbReference type="SUPFAM" id="SSF54373">
    <property type="entry name" value="FAD-linked reductases, C-terminal domain"/>
    <property type="match status" value="1"/>
</dbReference>
<gene>
    <name evidence="7" type="primary">xlnD</name>
    <name evidence="7" type="ORF">NIT7321_02474</name>
</gene>
<reference evidence="8" key="1">
    <citation type="submission" date="2015-05" db="EMBL/GenBank/DDBJ databases">
        <authorList>
            <person name="Rodrigo-Torres Lidia"/>
            <person name="Arahal R.David."/>
        </authorList>
    </citation>
    <scope>NUCLEOTIDE SEQUENCE [LARGE SCALE GENOMIC DNA]</scope>
    <source>
        <strain evidence="8">CECT 7321</strain>
    </source>
</reference>
<sequence length="409" mass="44189">MKLKDQKITIIGAGIGGLAAALAFSQQGAKVTVLEQADAIAEVGAGIQVSPNGVAVLRALGLADDLAWCSQRGRAVVLRSHRYGREVLRLDLDHYSPGQNFYFVHRADLIGLLADAVRRRGVRVRLLQKVDRISVAQRSVVHLANGAQCGGDLVVGADGLHSRARIALNGASAPRFTGQVAWRATVANLNNHPPEAQVYMGPGRHLVTYPLRDGGLMNLVAVQERKGWAEESWSHKDDPENLRAAFAGFGGHAAGLLEQVEDVALWGLFRHPVADHWHKGNLAILGDAAHPTLPFMAQGANLALEDSWVLVDALRSAATLEEGLASYQLRRRERAAKVVDAATGNAWKYHLRQPLAWPAHQILRLGGRLAPERMVRQFDWIYGHDVTAGHQPLGEDGDADSSGPVVTPA</sequence>
<evidence type="ECO:0000256" key="5">
    <source>
        <dbReference type="ARBA" id="ARBA00023033"/>
    </source>
</evidence>
<evidence type="ECO:0000256" key="4">
    <source>
        <dbReference type="ARBA" id="ARBA00023002"/>
    </source>
</evidence>
<proteinExistence type="predicted"/>
<accession>A0A0H5D3A2</accession>
<dbReference type="GeneID" id="78396274"/>
<dbReference type="EMBL" id="CVRL01000033">
    <property type="protein sequence ID" value="CRL11606.1"/>
    <property type="molecule type" value="Genomic_DNA"/>
</dbReference>
<keyword evidence="8" id="KW-1185">Reference proteome</keyword>
<dbReference type="SUPFAM" id="SSF51905">
    <property type="entry name" value="FAD/NAD(P)-binding domain"/>
    <property type="match status" value="1"/>
</dbReference>
<dbReference type="EC" id="1.14.13.24" evidence="7"/>
<organism evidence="7 8">
    <name type="scientific">Phaeobacter italicus</name>
    <dbReference type="NCBI Taxonomy" id="481446"/>
    <lineage>
        <taxon>Bacteria</taxon>
        <taxon>Pseudomonadati</taxon>
        <taxon>Pseudomonadota</taxon>
        <taxon>Alphaproteobacteria</taxon>
        <taxon>Rhodobacterales</taxon>
        <taxon>Roseobacteraceae</taxon>
        <taxon>Phaeobacter</taxon>
    </lineage>
</organism>
<dbReference type="InterPro" id="IPR036188">
    <property type="entry name" value="FAD/NAD-bd_sf"/>
</dbReference>
<dbReference type="AlphaFoldDB" id="A0A0H5D3A2"/>
<dbReference type="InterPro" id="IPR002938">
    <property type="entry name" value="FAD-bd"/>
</dbReference>
<dbReference type="PANTHER" id="PTHR13789">
    <property type="entry name" value="MONOOXYGENASE"/>
    <property type="match status" value="1"/>
</dbReference>
<evidence type="ECO:0000256" key="2">
    <source>
        <dbReference type="ARBA" id="ARBA00022630"/>
    </source>
</evidence>
<dbReference type="Pfam" id="PF01494">
    <property type="entry name" value="FAD_binding_3"/>
    <property type="match status" value="1"/>
</dbReference>
<keyword evidence="3" id="KW-0274">FAD</keyword>
<protein>
    <submittedName>
        <fullName evidence="7">3-hydroxybenzoate 6-hydroxylase 1</fullName>
        <ecNumber evidence="7">1.14.13.24</ecNumber>
    </submittedName>
</protein>
<dbReference type="PRINTS" id="PR00420">
    <property type="entry name" value="RNGMNOXGNASE"/>
</dbReference>
<dbReference type="GO" id="GO:0018669">
    <property type="term" value="F:3-hydroxybenzoate 6-monooxygenase activity"/>
    <property type="evidence" value="ECO:0007669"/>
    <property type="project" value="UniProtKB-EC"/>
</dbReference>
<evidence type="ECO:0000256" key="3">
    <source>
        <dbReference type="ARBA" id="ARBA00022827"/>
    </source>
</evidence>
<evidence type="ECO:0000259" key="6">
    <source>
        <dbReference type="Pfam" id="PF01494"/>
    </source>
</evidence>
<name>A0A0H5D3A2_9RHOB</name>
<dbReference type="GO" id="GO:0071949">
    <property type="term" value="F:FAD binding"/>
    <property type="evidence" value="ECO:0007669"/>
    <property type="project" value="InterPro"/>
</dbReference>
<comment type="cofactor">
    <cofactor evidence="1">
        <name>FAD</name>
        <dbReference type="ChEBI" id="CHEBI:57692"/>
    </cofactor>
</comment>
<dbReference type="InterPro" id="IPR050493">
    <property type="entry name" value="FAD-dep_Monooxygenase_BioMet"/>
</dbReference>
<evidence type="ECO:0000256" key="1">
    <source>
        <dbReference type="ARBA" id="ARBA00001974"/>
    </source>
</evidence>
<dbReference type="Gene3D" id="3.50.50.60">
    <property type="entry name" value="FAD/NAD(P)-binding domain"/>
    <property type="match status" value="1"/>
</dbReference>
<dbReference type="PANTHER" id="PTHR13789:SF318">
    <property type="entry name" value="GERANYLGERANYL DIPHOSPHATE REDUCTASE"/>
    <property type="match status" value="1"/>
</dbReference>
<evidence type="ECO:0000313" key="7">
    <source>
        <dbReference type="EMBL" id="CRL11606.1"/>
    </source>
</evidence>